<keyword evidence="10" id="KW-1185">Reference proteome</keyword>
<keyword evidence="6 7" id="KW-0472">Membrane</keyword>
<feature type="transmembrane region" description="Helical" evidence="7">
    <location>
        <begin position="141"/>
        <end position="163"/>
    </location>
</feature>
<accession>W4VGQ4</accession>
<dbReference type="GO" id="GO:0005886">
    <property type="term" value="C:plasma membrane"/>
    <property type="evidence" value="ECO:0007669"/>
    <property type="project" value="UniProtKB-SubCell"/>
</dbReference>
<evidence type="ECO:0000259" key="8">
    <source>
        <dbReference type="Pfam" id="PF06808"/>
    </source>
</evidence>
<feature type="transmembrane region" description="Helical" evidence="7">
    <location>
        <begin position="94"/>
        <end position="120"/>
    </location>
</feature>
<dbReference type="Pfam" id="PF06808">
    <property type="entry name" value="DctM"/>
    <property type="match status" value="1"/>
</dbReference>
<feature type="transmembrane region" description="Helical" evidence="7">
    <location>
        <begin position="316"/>
        <end position="343"/>
    </location>
</feature>
<dbReference type="InterPro" id="IPR004681">
    <property type="entry name" value="TRAP_DctM"/>
</dbReference>
<comment type="subcellular location">
    <subcellularLocation>
        <location evidence="1">Cell inner membrane</location>
        <topology evidence="1">Multi-pass membrane protein</topology>
    </subcellularLocation>
</comment>
<sequence>MLTTLLLIMIILLLLNFPMMIPLILAPVIIMLIYNPNLSMDLLMKQLLTGIESPVLLCVPLFIFAADIMTSGRTSQRLLDFIGGAFVGHMRGGYAVTTAAACTMFGGAISGSTQATVVAIGRPMRERLLKIGYKDSSAMALIINSSDVALLVPPSIGMIIYALAAGSGVSVGDLFIAGIIPGLIVFLSFAIYSVIYAKLKDIPLADRVSWPDRLKYFRKALLPLGFPIIIIGGIYMGYFTPVEASGISVLYALILEVLIFKTIPWKKIPSIALSTGLVTSAVFILVAGGQLFTWVLGYARIPQQITESVLGTDPSAMYVLFIVSIFFFIGCMFVDPIVVILILTPIFAPAAEAAGVDLIHLGIIVTFQAALGSATPPFGGVDIFTASAVFKKPYLEVIKSTPPFIIMLLIIGGVLLVLFPQLSLVLI</sequence>
<dbReference type="STRING" id="1298598.JCM21714_1592"/>
<dbReference type="Proteomes" id="UP000019102">
    <property type="component" value="Unassembled WGS sequence"/>
</dbReference>
<feature type="transmembrane region" description="Helical" evidence="7">
    <location>
        <begin position="220"/>
        <end position="238"/>
    </location>
</feature>
<feature type="transmembrane region" description="Helical" evidence="7">
    <location>
        <begin position="244"/>
        <end position="260"/>
    </location>
</feature>
<keyword evidence="5 7" id="KW-1133">Transmembrane helix</keyword>
<keyword evidence="4 7" id="KW-0812">Transmembrane</keyword>
<evidence type="ECO:0000256" key="7">
    <source>
        <dbReference type="SAM" id="Phobius"/>
    </source>
</evidence>
<feature type="transmembrane region" description="Helical" evidence="7">
    <location>
        <begin position="272"/>
        <end position="296"/>
    </location>
</feature>
<feature type="domain" description="TRAP C4-dicarboxylate transport system permease DctM subunit" evidence="8">
    <location>
        <begin position="6"/>
        <end position="421"/>
    </location>
</feature>
<protein>
    <submittedName>
        <fullName evidence="9">TRAP-type C4-dicarboxylate transport system</fullName>
    </submittedName>
</protein>
<evidence type="ECO:0000256" key="5">
    <source>
        <dbReference type="ARBA" id="ARBA00022989"/>
    </source>
</evidence>
<evidence type="ECO:0000313" key="10">
    <source>
        <dbReference type="Proteomes" id="UP000019102"/>
    </source>
</evidence>
<dbReference type="GO" id="GO:0022857">
    <property type="term" value="F:transmembrane transporter activity"/>
    <property type="evidence" value="ECO:0007669"/>
    <property type="project" value="TreeGrafter"/>
</dbReference>
<dbReference type="PANTHER" id="PTHR33362">
    <property type="entry name" value="SIALIC ACID TRAP TRANSPORTER PERMEASE PROTEIN SIAT-RELATED"/>
    <property type="match status" value="1"/>
</dbReference>
<gene>
    <name evidence="9" type="ORF">JCM21714_1592</name>
</gene>
<dbReference type="InterPro" id="IPR010656">
    <property type="entry name" value="DctM"/>
</dbReference>
<proteinExistence type="predicted"/>
<keyword evidence="2" id="KW-1003">Cell membrane</keyword>
<dbReference type="NCBIfam" id="TIGR00786">
    <property type="entry name" value="dctM"/>
    <property type="match status" value="1"/>
</dbReference>
<name>W4VGQ4_9BACI</name>
<evidence type="ECO:0000256" key="2">
    <source>
        <dbReference type="ARBA" id="ARBA00022475"/>
    </source>
</evidence>
<evidence type="ECO:0000256" key="3">
    <source>
        <dbReference type="ARBA" id="ARBA00022519"/>
    </source>
</evidence>
<feature type="transmembrane region" description="Helical" evidence="7">
    <location>
        <begin position="175"/>
        <end position="199"/>
    </location>
</feature>
<dbReference type="OrthoDB" id="9785600at2"/>
<dbReference type="eggNOG" id="COG1593">
    <property type="taxonomic scope" value="Bacteria"/>
</dbReference>
<keyword evidence="3" id="KW-0997">Cell inner membrane</keyword>
<feature type="transmembrane region" description="Helical" evidence="7">
    <location>
        <begin position="404"/>
        <end position="426"/>
    </location>
</feature>
<dbReference type="PIRSF" id="PIRSF006066">
    <property type="entry name" value="HI0050"/>
    <property type="match status" value="1"/>
</dbReference>
<evidence type="ECO:0000313" key="9">
    <source>
        <dbReference type="EMBL" id="GAE92585.1"/>
    </source>
</evidence>
<evidence type="ECO:0000256" key="1">
    <source>
        <dbReference type="ARBA" id="ARBA00004429"/>
    </source>
</evidence>
<feature type="transmembrane region" description="Helical" evidence="7">
    <location>
        <begin position="55"/>
        <end position="74"/>
    </location>
</feature>
<feature type="transmembrane region" description="Helical" evidence="7">
    <location>
        <begin position="6"/>
        <end position="34"/>
    </location>
</feature>
<dbReference type="AlphaFoldDB" id="W4VGQ4"/>
<feature type="transmembrane region" description="Helical" evidence="7">
    <location>
        <begin position="350"/>
        <end position="371"/>
    </location>
</feature>
<reference evidence="9 10" key="1">
    <citation type="journal article" date="2014" name="Genome Announc.">
        <title>Draft Genome Sequence of the Boron-Tolerant and Moderately Halotolerant Bacterium Gracilibacillus boraciitolerans JCM 21714T.</title>
        <authorList>
            <person name="Ahmed I."/>
            <person name="Oshima K."/>
            <person name="Suda W."/>
            <person name="Kitamura K."/>
            <person name="Iida T."/>
            <person name="Ohmori Y."/>
            <person name="Fujiwara T."/>
            <person name="Hattori M."/>
            <person name="Ohkuma M."/>
        </authorList>
    </citation>
    <scope>NUCLEOTIDE SEQUENCE [LARGE SCALE GENOMIC DNA]</scope>
    <source>
        <strain evidence="9 10">JCM 21714</strain>
    </source>
</reference>
<evidence type="ECO:0000256" key="4">
    <source>
        <dbReference type="ARBA" id="ARBA00022692"/>
    </source>
</evidence>
<organism evidence="9 10">
    <name type="scientific">Gracilibacillus boraciitolerans JCM 21714</name>
    <dbReference type="NCBI Taxonomy" id="1298598"/>
    <lineage>
        <taxon>Bacteria</taxon>
        <taxon>Bacillati</taxon>
        <taxon>Bacillota</taxon>
        <taxon>Bacilli</taxon>
        <taxon>Bacillales</taxon>
        <taxon>Bacillaceae</taxon>
        <taxon>Gracilibacillus</taxon>
    </lineage>
</organism>
<comment type="caution">
    <text evidence="9">The sequence shown here is derived from an EMBL/GenBank/DDBJ whole genome shotgun (WGS) entry which is preliminary data.</text>
</comment>
<dbReference type="EMBL" id="BAVS01000005">
    <property type="protein sequence ID" value="GAE92585.1"/>
    <property type="molecule type" value="Genomic_DNA"/>
</dbReference>
<dbReference type="RefSeq" id="WP_035722577.1">
    <property type="nucleotide sequence ID" value="NZ_BAVS01000005.1"/>
</dbReference>
<evidence type="ECO:0000256" key="6">
    <source>
        <dbReference type="ARBA" id="ARBA00023136"/>
    </source>
</evidence>